<keyword evidence="10" id="KW-0472">Membrane</keyword>
<evidence type="ECO:0000256" key="2">
    <source>
        <dbReference type="ARBA" id="ARBA00004496"/>
    </source>
</evidence>
<dbReference type="InterPro" id="IPR036871">
    <property type="entry name" value="PX_dom_sf"/>
</dbReference>
<dbReference type="SMART" id="SM00312">
    <property type="entry name" value="PX"/>
    <property type="match status" value="1"/>
</dbReference>
<feature type="compositionally biased region" description="Polar residues" evidence="11">
    <location>
        <begin position="235"/>
        <end position="250"/>
    </location>
</feature>
<dbReference type="AlphaFoldDB" id="A0A7R8WJM0"/>
<sequence length="545" mass="61656">MTTVTPEDFFDAEERNDADLFTSAREELPSNNRNLETRKEIRTSDPLARPAEDSPPMEDIDLGGSSPLEPLEKNDPLPPVVEEAKVKPSPSPRGMKTQPVPSSISGGDGNPFTEPEQTENVREQQDPAENKETMDEEARDQFLEISVLDPEKVGDGMSSYMSYRVRTRTNIPYFKCRNQETEVWRRFSDFLGLHDKLQEKYLHSGRIIPRAPEKNVLGTTKVKMSSGATSGGGNSETASVGSDGGSTVASPTDEFLEKRRASLERYLNRTAAHPVLRQDPDFRDFLMQEGELPRATQTSALSGAGVLRLFSRMGETMNKMTVKIEENDPWFEEKTQQIESMEIQLRKLHTSVDALSQLRKDLALNTASFARATAILSNCEEHTSLARALSQFSELEEKLEQIYAAQSTADAVVLAETLKDYVGLLGSVKAALHERIKAYQLWQHAQQTLVRKREAKAKYELAQRSDKIPQAKEEVTEWEAKVERSQEAFEAISRTIKREMEGFDKTRVTDFRDTIVKYLEILMEHQQEIIRHWEAFLPEAQAIVQ</sequence>
<feature type="region of interest" description="Disordered" evidence="11">
    <location>
        <begin position="1"/>
        <end position="135"/>
    </location>
</feature>
<evidence type="ECO:0000256" key="1">
    <source>
        <dbReference type="ARBA" id="ARBA00004287"/>
    </source>
</evidence>
<reference evidence="12" key="1">
    <citation type="submission" date="2020-11" db="EMBL/GenBank/DDBJ databases">
        <authorList>
            <person name="Tran Van P."/>
        </authorList>
    </citation>
    <scope>NUCLEOTIDE SEQUENCE</scope>
</reference>
<dbReference type="Gene3D" id="3.30.1520.10">
    <property type="entry name" value="Phox-like domain"/>
    <property type="match status" value="1"/>
</dbReference>
<evidence type="ECO:0000256" key="10">
    <source>
        <dbReference type="ARBA" id="ARBA00023136"/>
    </source>
</evidence>
<dbReference type="FunFam" id="1.20.1270.60:FF:000022">
    <property type="entry name" value="Sorting nexin 3 protein"/>
    <property type="match status" value="1"/>
</dbReference>
<evidence type="ECO:0000256" key="8">
    <source>
        <dbReference type="ARBA" id="ARBA00022927"/>
    </source>
</evidence>
<dbReference type="SUPFAM" id="SSF64268">
    <property type="entry name" value="PX domain"/>
    <property type="match status" value="1"/>
</dbReference>
<dbReference type="PANTHER" id="PTHR10555">
    <property type="entry name" value="SORTING NEXIN"/>
    <property type="match status" value="1"/>
</dbReference>
<dbReference type="PROSITE" id="PS50195">
    <property type="entry name" value="PX"/>
    <property type="match status" value="1"/>
</dbReference>
<comment type="similarity">
    <text evidence="4">Belongs to the sorting nexin family.</text>
</comment>
<dbReference type="OrthoDB" id="271164at2759"/>
<dbReference type="EMBL" id="OB662536">
    <property type="protein sequence ID" value="CAD7230208.1"/>
    <property type="molecule type" value="Genomic_DNA"/>
</dbReference>
<keyword evidence="9" id="KW-0333">Golgi apparatus</keyword>
<dbReference type="InterPro" id="IPR027267">
    <property type="entry name" value="AH/BAR_dom_sf"/>
</dbReference>
<evidence type="ECO:0000256" key="7">
    <source>
        <dbReference type="ARBA" id="ARBA00022553"/>
    </source>
</evidence>
<gene>
    <name evidence="12" type="ORF">CTOB1V02_LOCUS8070</name>
</gene>
<dbReference type="InterPro" id="IPR015404">
    <property type="entry name" value="Vps5_C"/>
</dbReference>
<dbReference type="GO" id="GO:0098796">
    <property type="term" value="C:membrane protein complex"/>
    <property type="evidence" value="ECO:0007669"/>
    <property type="project" value="UniProtKB-ARBA"/>
</dbReference>
<evidence type="ECO:0000256" key="3">
    <source>
        <dbReference type="ARBA" id="ARBA00004555"/>
    </source>
</evidence>
<feature type="region of interest" description="Disordered" evidence="11">
    <location>
        <begin position="223"/>
        <end position="250"/>
    </location>
</feature>
<dbReference type="Gene3D" id="1.20.1270.60">
    <property type="entry name" value="Arfaptin homology (AH) domain/BAR domain"/>
    <property type="match status" value="1"/>
</dbReference>
<evidence type="ECO:0000256" key="11">
    <source>
        <dbReference type="SAM" id="MobiDB-lite"/>
    </source>
</evidence>
<dbReference type="SUPFAM" id="SSF103657">
    <property type="entry name" value="BAR/IMD domain-like"/>
    <property type="match status" value="1"/>
</dbReference>
<protein>
    <submittedName>
        <fullName evidence="12">Uncharacterized protein</fullName>
    </submittedName>
</protein>
<evidence type="ECO:0000313" key="12">
    <source>
        <dbReference type="EMBL" id="CAD7230208.1"/>
    </source>
</evidence>
<feature type="compositionally biased region" description="Basic and acidic residues" evidence="11">
    <location>
        <begin position="12"/>
        <end position="28"/>
    </location>
</feature>
<dbReference type="Pfam" id="PF00787">
    <property type="entry name" value="PX"/>
    <property type="match status" value="1"/>
</dbReference>
<dbReference type="GO" id="GO:0005794">
    <property type="term" value="C:Golgi apparatus"/>
    <property type="evidence" value="ECO:0007669"/>
    <property type="project" value="UniProtKB-SubCell"/>
</dbReference>
<feature type="compositionally biased region" description="Basic and acidic residues" evidence="11">
    <location>
        <begin position="119"/>
        <end position="133"/>
    </location>
</feature>
<dbReference type="PANTHER" id="PTHR10555:SF170">
    <property type="entry name" value="FI18122P1"/>
    <property type="match status" value="1"/>
</dbReference>
<dbReference type="Pfam" id="PF09325">
    <property type="entry name" value="Vps5"/>
    <property type="match status" value="1"/>
</dbReference>
<dbReference type="InterPro" id="IPR001683">
    <property type="entry name" value="PX_dom"/>
</dbReference>
<keyword evidence="8" id="KW-0653">Protein transport</keyword>
<proteinExistence type="inferred from homology"/>
<evidence type="ECO:0000256" key="6">
    <source>
        <dbReference type="ARBA" id="ARBA00022490"/>
    </source>
</evidence>
<dbReference type="GO" id="GO:0015031">
    <property type="term" value="P:protein transport"/>
    <property type="evidence" value="ECO:0007669"/>
    <property type="project" value="UniProtKB-KW"/>
</dbReference>
<evidence type="ECO:0000256" key="4">
    <source>
        <dbReference type="ARBA" id="ARBA00010883"/>
    </source>
</evidence>
<dbReference type="GO" id="GO:0010008">
    <property type="term" value="C:endosome membrane"/>
    <property type="evidence" value="ECO:0007669"/>
    <property type="project" value="TreeGrafter"/>
</dbReference>
<dbReference type="GO" id="GO:0005829">
    <property type="term" value="C:cytosol"/>
    <property type="evidence" value="ECO:0007669"/>
    <property type="project" value="GOC"/>
</dbReference>
<comment type="subcellular location">
    <subcellularLocation>
        <location evidence="2">Cytoplasm</location>
    </subcellularLocation>
    <subcellularLocation>
        <location evidence="3">Golgi apparatus</location>
    </subcellularLocation>
    <subcellularLocation>
        <location evidence="1">Membrane</location>
        <topology evidence="1">Peripheral membrane protein</topology>
        <orientation evidence="1">Cytoplasmic side</orientation>
    </subcellularLocation>
</comment>
<dbReference type="GO" id="GO:0035091">
    <property type="term" value="F:phosphatidylinositol binding"/>
    <property type="evidence" value="ECO:0007669"/>
    <property type="project" value="InterPro"/>
</dbReference>
<keyword evidence="6" id="KW-0963">Cytoplasm</keyword>
<evidence type="ECO:0000256" key="5">
    <source>
        <dbReference type="ARBA" id="ARBA00022448"/>
    </source>
</evidence>
<keyword evidence="5" id="KW-0813">Transport</keyword>
<dbReference type="CDD" id="cd06859">
    <property type="entry name" value="PX_SNX1_2_like"/>
    <property type="match status" value="1"/>
</dbReference>
<organism evidence="12">
    <name type="scientific">Cyprideis torosa</name>
    <dbReference type="NCBI Taxonomy" id="163714"/>
    <lineage>
        <taxon>Eukaryota</taxon>
        <taxon>Metazoa</taxon>
        <taxon>Ecdysozoa</taxon>
        <taxon>Arthropoda</taxon>
        <taxon>Crustacea</taxon>
        <taxon>Oligostraca</taxon>
        <taxon>Ostracoda</taxon>
        <taxon>Podocopa</taxon>
        <taxon>Podocopida</taxon>
        <taxon>Cytherocopina</taxon>
        <taxon>Cytheroidea</taxon>
        <taxon>Cytherideidae</taxon>
        <taxon>Cyprideis</taxon>
    </lineage>
</organism>
<keyword evidence="7" id="KW-0597">Phosphoprotein</keyword>
<dbReference type="GO" id="GO:0034498">
    <property type="term" value="P:early endosome to Golgi transport"/>
    <property type="evidence" value="ECO:0007669"/>
    <property type="project" value="TreeGrafter"/>
</dbReference>
<accession>A0A7R8WJM0</accession>
<dbReference type="CDD" id="cd07623">
    <property type="entry name" value="BAR_SNX1_2"/>
    <property type="match status" value="1"/>
</dbReference>
<evidence type="ECO:0000256" key="9">
    <source>
        <dbReference type="ARBA" id="ARBA00023034"/>
    </source>
</evidence>
<name>A0A7R8WJM0_9CRUS</name>